<sequence>MLNRFIENATRKSKTKISIVRLYLRLLSQDRFNRYSPFSSLRRPFFDILYKECSDSQLIVDTLKVFNFEMWTISENDPCQLEFFLHHVHTLKKEKEFLRTDMIHFCLAESLYKNVEILFKYQDAPRKSLQSYQQTVSRLRNKGLGLPEGASTIPVEDGIATKDRHFLILQIFAIFFTGRSDGLKALQMIWRSIPDPAIHLTELASLFPALRDTECIDEIHRFVKHITGEESLVHQPRKLKHFCRITIRKGLSENRNLFTGIGKLGLPSSLQLFIRLEN</sequence>
<gene>
    <name evidence="2" type="ORF">HNY73_017692</name>
</gene>
<name>A0A8T0EAI5_ARGBR</name>
<comment type="caution">
    <text evidence="2">The sequence shown here is derived from an EMBL/GenBank/DDBJ whole genome shotgun (WGS) entry which is preliminary data.</text>
</comment>
<dbReference type="InterPro" id="IPR036036">
    <property type="entry name" value="SOCS_box-like_dom_sf"/>
</dbReference>
<reference evidence="2" key="1">
    <citation type="journal article" date="2020" name="bioRxiv">
        <title>Chromosome-level reference genome of the European wasp spider Argiope bruennichi: a resource for studies on range expansion and evolutionary adaptation.</title>
        <authorList>
            <person name="Sheffer M.M."/>
            <person name="Hoppe A."/>
            <person name="Krehenwinkel H."/>
            <person name="Uhl G."/>
            <person name="Kuss A.W."/>
            <person name="Jensen L."/>
            <person name="Jensen C."/>
            <person name="Gillespie R.G."/>
            <person name="Hoff K.J."/>
            <person name="Prost S."/>
        </authorList>
    </citation>
    <scope>NUCLEOTIDE SEQUENCE</scope>
</reference>
<organism evidence="2 3">
    <name type="scientific">Argiope bruennichi</name>
    <name type="common">Wasp spider</name>
    <name type="synonym">Aranea bruennichi</name>
    <dbReference type="NCBI Taxonomy" id="94029"/>
    <lineage>
        <taxon>Eukaryota</taxon>
        <taxon>Metazoa</taxon>
        <taxon>Ecdysozoa</taxon>
        <taxon>Arthropoda</taxon>
        <taxon>Chelicerata</taxon>
        <taxon>Arachnida</taxon>
        <taxon>Araneae</taxon>
        <taxon>Araneomorphae</taxon>
        <taxon>Entelegynae</taxon>
        <taxon>Araneoidea</taxon>
        <taxon>Araneidae</taxon>
        <taxon>Argiope</taxon>
    </lineage>
</organism>
<dbReference type="GO" id="GO:0035556">
    <property type="term" value="P:intracellular signal transduction"/>
    <property type="evidence" value="ECO:0007669"/>
    <property type="project" value="InterPro"/>
</dbReference>
<dbReference type="AlphaFoldDB" id="A0A8T0EAI5"/>
<dbReference type="SUPFAM" id="SSF158235">
    <property type="entry name" value="SOCS box-like"/>
    <property type="match status" value="1"/>
</dbReference>
<proteinExistence type="predicted"/>
<dbReference type="Proteomes" id="UP000807504">
    <property type="component" value="Unassembled WGS sequence"/>
</dbReference>
<reference evidence="2" key="2">
    <citation type="submission" date="2020-06" db="EMBL/GenBank/DDBJ databases">
        <authorList>
            <person name="Sheffer M."/>
        </authorList>
    </citation>
    <scope>NUCLEOTIDE SEQUENCE</scope>
</reference>
<evidence type="ECO:0000313" key="3">
    <source>
        <dbReference type="Proteomes" id="UP000807504"/>
    </source>
</evidence>
<protein>
    <recommendedName>
        <fullName evidence="1">SOCS box domain-containing protein</fullName>
    </recommendedName>
</protein>
<dbReference type="InterPro" id="IPR001496">
    <property type="entry name" value="SOCS_box"/>
</dbReference>
<keyword evidence="3" id="KW-1185">Reference proteome</keyword>
<dbReference type="SMART" id="SM00969">
    <property type="entry name" value="SOCS_box"/>
    <property type="match status" value="1"/>
</dbReference>
<dbReference type="EMBL" id="JABXBU010002228">
    <property type="protein sequence ID" value="KAF8770122.1"/>
    <property type="molecule type" value="Genomic_DNA"/>
</dbReference>
<evidence type="ECO:0000259" key="1">
    <source>
        <dbReference type="PROSITE" id="PS50225"/>
    </source>
</evidence>
<accession>A0A8T0EAI5</accession>
<evidence type="ECO:0000313" key="2">
    <source>
        <dbReference type="EMBL" id="KAF8770122.1"/>
    </source>
</evidence>
<dbReference type="PROSITE" id="PS50225">
    <property type="entry name" value="SOCS"/>
    <property type="match status" value="1"/>
</dbReference>
<feature type="domain" description="SOCS box" evidence="1">
    <location>
        <begin position="235"/>
        <end position="278"/>
    </location>
</feature>
<dbReference type="Pfam" id="PF07525">
    <property type="entry name" value="SOCS_box"/>
    <property type="match status" value="1"/>
</dbReference>